<dbReference type="SUPFAM" id="SSF56784">
    <property type="entry name" value="HAD-like"/>
    <property type="match status" value="1"/>
</dbReference>
<dbReference type="Pfam" id="PF13344">
    <property type="entry name" value="Hydrolase_6"/>
    <property type="match status" value="1"/>
</dbReference>
<protein>
    <submittedName>
        <fullName evidence="1">TIGR01459 family HAD-type hydrolase</fullName>
    </submittedName>
</protein>
<dbReference type="Gene3D" id="3.40.50.1000">
    <property type="entry name" value="HAD superfamily/HAD-like"/>
    <property type="match status" value="2"/>
</dbReference>
<dbReference type="GO" id="GO:0016787">
    <property type="term" value="F:hydrolase activity"/>
    <property type="evidence" value="ECO:0007669"/>
    <property type="project" value="UniProtKB-KW"/>
</dbReference>
<organism evidence="1 2">
    <name type="scientific">Psychromonas aquatilis</name>
    <dbReference type="NCBI Taxonomy" id="2005072"/>
    <lineage>
        <taxon>Bacteria</taxon>
        <taxon>Pseudomonadati</taxon>
        <taxon>Pseudomonadota</taxon>
        <taxon>Gammaproteobacteria</taxon>
        <taxon>Alteromonadales</taxon>
        <taxon>Psychromonadaceae</taxon>
        <taxon>Psychromonas</taxon>
    </lineage>
</organism>
<dbReference type="PANTHER" id="PTHR19288">
    <property type="entry name" value="4-NITROPHENYLPHOSPHATASE-RELATED"/>
    <property type="match status" value="1"/>
</dbReference>
<dbReference type="InterPro" id="IPR006356">
    <property type="entry name" value="HAD-SF_hydro_IIA_hyp3"/>
</dbReference>
<comment type="caution">
    <text evidence="1">The sequence shown here is derived from an EMBL/GenBank/DDBJ whole genome shotgun (WGS) entry which is preliminary data.</text>
</comment>
<dbReference type="Proteomes" id="UP001369082">
    <property type="component" value="Unassembled WGS sequence"/>
</dbReference>
<dbReference type="InterPro" id="IPR023214">
    <property type="entry name" value="HAD_sf"/>
</dbReference>
<proteinExistence type="predicted"/>
<gene>
    <name evidence="1" type="ORF">V6256_06370</name>
</gene>
<dbReference type="EMBL" id="JBAKAZ010000017">
    <property type="protein sequence ID" value="MEL0629229.1"/>
    <property type="molecule type" value="Genomic_DNA"/>
</dbReference>
<dbReference type="Pfam" id="PF13242">
    <property type="entry name" value="Hydrolase_like"/>
    <property type="match status" value="1"/>
</dbReference>
<evidence type="ECO:0000313" key="2">
    <source>
        <dbReference type="Proteomes" id="UP001369082"/>
    </source>
</evidence>
<keyword evidence="1" id="KW-0378">Hydrolase</keyword>
<keyword evidence="2" id="KW-1185">Reference proteome</keyword>
<reference evidence="1 2" key="1">
    <citation type="submission" date="2024-02" db="EMBL/GenBank/DDBJ databases">
        <title>Bacteria isolated from the canopy kelp, Nereocystis luetkeana.</title>
        <authorList>
            <person name="Pfister C.A."/>
            <person name="Younker I.T."/>
            <person name="Light S.H."/>
        </authorList>
    </citation>
    <scope>NUCLEOTIDE SEQUENCE [LARGE SCALE GENOMIC DNA]</scope>
    <source>
        <strain evidence="1 2">TI.1.05</strain>
    </source>
</reference>
<sequence length="272" mass="29665">MISGLNDIIDTFDTFILDQWGVLHNGGKAFPEAIEALNFLKENNKKVVILSNSGKTGSFSYGRLADSGISRDLYLDVLTSGDHMRHNFETGQFKSLGSKALHFTWDNDQSVLDDCGLTEAKVDDATLVLCCGVDRGSVDAYMDDLAIAYQNKLELVVSNPDLVAMTPEGNLKTCPGSIAMAYQKMGGKVHWHGKPQLELYKMCKTLVGGWDKAIAVGDSLEHDIAGANTAGISSLFITSGIHAKAISDQNSIEKLSQDYEVKADFSVDWFKK</sequence>
<dbReference type="RefSeq" id="WP_341597242.1">
    <property type="nucleotide sequence ID" value="NZ_JBAKAZ010000017.1"/>
</dbReference>
<dbReference type="InterPro" id="IPR006357">
    <property type="entry name" value="HAD-SF_hydro_IIA"/>
</dbReference>
<name>A0ABU9GPI9_9GAMM</name>
<evidence type="ECO:0000313" key="1">
    <source>
        <dbReference type="EMBL" id="MEL0629229.1"/>
    </source>
</evidence>
<accession>A0ABU9GPI9</accession>
<dbReference type="NCBIfam" id="TIGR01459">
    <property type="entry name" value="HAD-SF-IIA-hyp4"/>
    <property type="match status" value="1"/>
</dbReference>
<dbReference type="PANTHER" id="PTHR19288:SF90">
    <property type="entry name" value="OS08G0542600 PROTEIN"/>
    <property type="match status" value="1"/>
</dbReference>
<dbReference type="InterPro" id="IPR036412">
    <property type="entry name" value="HAD-like_sf"/>
</dbReference>